<dbReference type="KEGG" id="ipa:Isop_2163"/>
<dbReference type="HOGENOM" id="CLU_1198479_0_0_0"/>
<accession>E8R4E1</accession>
<organism evidence="1 2">
    <name type="scientific">Isosphaera pallida (strain ATCC 43644 / DSM 9630 / IS1B)</name>
    <dbReference type="NCBI Taxonomy" id="575540"/>
    <lineage>
        <taxon>Bacteria</taxon>
        <taxon>Pseudomonadati</taxon>
        <taxon>Planctomycetota</taxon>
        <taxon>Planctomycetia</taxon>
        <taxon>Isosphaerales</taxon>
        <taxon>Isosphaeraceae</taxon>
        <taxon>Isosphaera</taxon>
    </lineage>
</organism>
<dbReference type="RefSeq" id="WP_013565030.1">
    <property type="nucleotide sequence ID" value="NC_014962.1"/>
</dbReference>
<name>E8R4E1_ISOPI</name>
<dbReference type="AlphaFoldDB" id="E8R4E1"/>
<dbReference type="InParanoid" id="E8R4E1"/>
<reference evidence="1 2" key="2">
    <citation type="journal article" date="2011" name="Stand. Genomic Sci.">
        <title>Complete genome sequence of Isosphaera pallida type strain (IS1B).</title>
        <authorList>
            <consortium name="US DOE Joint Genome Institute (JGI-PGF)"/>
            <person name="Goker M."/>
            <person name="Cleland D."/>
            <person name="Saunders E."/>
            <person name="Lapidus A."/>
            <person name="Nolan M."/>
            <person name="Lucas S."/>
            <person name="Hammon N."/>
            <person name="Deshpande S."/>
            <person name="Cheng J.F."/>
            <person name="Tapia R."/>
            <person name="Han C."/>
            <person name="Goodwin L."/>
            <person name="Pitluck S."/>
            <person name="Liolios K."/>
            <person name="Pagani I."/>
            <person name="Ivanova N."/>
            <person name="Mavromatis K."/>
            <person name="Pati A."/>
            <person name="Chen A."/>
            <person name="Palaniappan K."/>
            <person name="Land M."/>
            <person name="Hauser L."/>
            <person name="Chang Y.J."/>
            <person name="Jeffries C.D."/>
            <person name="Detter J.C."/>
            <person name="Beck B."/>
            <person name="Woyke T."/>
            <person name="Bristow J."/>
            <person name="Eisen J.A."/>
            <person name="Markowitz V."/>
            <person name="Hugenholtz P."/>
            <person name="Kyrpides N.C."/>
            <person name="Klenk H.P."/>
        </authorList>
    </citation>
    <scope>NUCLEOTIDE SEQUENCE [LARGE SCALE GENOMIC DNA]</scope>
    <source>
        <strain evidence="2">ATCC 43644 / DSM 9630 / IS1B</strain>
    </source>
</reference>
<evidence type="ECO:0000313" key="1">
    <source>
        <dbReference type="EMBL" id="ADV62742.1"/>
    </source>
</evidence>
<evidence type="ECO:0000313" key="2">
    <source>
        <dbReference type="Proteomes" id="UP000008631"/>
    </source>
</evidence>
<reference key="1">
    <citation type="submission" date="2010-11" db="EMBL/GenBank/DDBJ databases">
        <title>The complete sequence of chromosome of Isophaera pallida ATCC 43644.</title>
        <authorList>
            <consortium name="US DOE Joint Genome Institute (JGI-PGF)"/>
            <person name="Lucas S."/>
            <person name="Copeland A."/>
            <person name="Lapidus A."/>
            <person name="Bruce D."/>
            <person name="Goodwin L."/>
            <person name="Pitluck S."/>
            <person name="Kyrpides N."/>
            <person name="Mavromatis K."/>
            <person name="Pagani I."/>
            <person name="Ivanova N."/>
            <person name="Saunders E."/>
            <person name="Brettin T."/>
            <person name="Detter J.C."/>
            <person name="Han C."/>
            <person name="Tapia R."/>
            <person name="Land M."/>
            <person name="Hauser L."/>
            <person name="Markowitz V."/>
            <person name="Cheng J.-F."/>
            <person name="Hugenholtz P."/>
            <person name="Woyke T."/>
            <person name="Wu D."/>
            <person name="Eisen J.A."/>
        </authorList>
    </citation>
    <scope>NUCLEOTIDE SEQUENCE</scope>
    <source>
        <strain>ATCC 43644</strain>
    </source>
</reference>
<gene>
    <name evidence="1" type="ordered locus">Isop_2163</name>
</gene>
<dbReference type="Proteomes" id="UP000008631">
    <property type="component" value="Chromosome"/>
</dbReference>
<keyword evidence="2" id="KW-1185">Reference proteome</keyword>
<dbReference type="EMBL" id="CP002353">
    <property type="protein sequence ID" value="ADV62742.1"/>
    <property type="molecule type" value="Genomic_DNA"/>
</dbReference>
<proteinExistence type="predicted"/>
<protein>
    <submittedName>
        <fullName evidence="1">Uncharacterized protein</fullName>
    </submittedName>
</protein>
<sequence>MSDSPSASRSRLELTRAGWPVLVALEPAKSGSVRRLEWNGRSLAWSLTPPETSDNEPVPVIQEARLEHMGEDCPVLLGLGVSARRHYSLSIEARLDSTDGHAAVFECDLAARGASGPLADTWVCGLNPTDLIETGSSRIAWRLAEGAEVVLEVEETDDPKATLAIGEAGRTGWLIQVTRFGEVASVGTRPVTTRLRYRWRVILSQARSWKVFHPNPMRDRICFGNSDSTRS</sequence>